<dbReference type="Proteomes" id="UP000516316">
    <property type="component" value="Chromosome"/>
</dbReference>
<organism evidence="2 3">
    <name type="scientific">Pseudomonas chlororaphis</name>
    <dbReference type="NCBI Taxonomy" id="587753"/>
    <lineage>
        <taxon>Bacteria</taxon>
        <taxon>Pseudomonadati</taxon>
        <taxon>Pseudomonadota</taxon>
        <taxon>Gammaproteobacteria</taxon>
        <taxon>Pseudomonadales</taxon>
        <taxon>Pseudomonadaceae</taxon>
        <taxon>Pseudomonas</taxon>
    </lineage>
</organism>
<evidence type="ECO:0000313" key="3">
    <source>
        <dbReference type="Proteomes" id="UP000516316"/>
    </source>
</evidence>
<name>A0AAP9W059_9PSED</name>
<feature type="transmembrane region" description="Helical" evidence="1">
    <location>
        <begin position="120"/>
        <end position="139"/>
    </location>
</feature>
<evidence type="ECO:0000313" key="2">
    <source>
        <dbReference type="EMBL" id="QNR50975.1"/>
    </source>
</evidence>
<dbReference type="Pfam" id="PF06197">
    <property type="entry name" value="DUF998"/>
    <property type="match status" value="1"/>
</dbReference>
<evidence type="ECO:0000256" key="1">
    <source>
        <dbReference type="SAM" id="Phobius"/>
    </source>
</evidence>
<dbReference type="AlphaFoldDB" id="A0AAP9W059"/>
<dbReference type="InterPro" id="IPR009339">
    <property type="entry name" value="DUF998"/>
</dbReference>
<keyword evidence="1" id="KW-1133">Transmembrane helix</keyword>
<sequence length="217" mass="23671">MLKWGYAAGMVVPFWLLLGVAIAGLFYPGYSHLNQAMSELGALQAPTHRLSPLLNNYPLGALFVVFGLALCARFKASPLARLSGLLVVLHGLASVCTGYFSCDVGCGLEQPSSRQQVHNIAGLVMFLSLVIASALWVYLAPRLLYGKRFAWFSLLSTVLALATLPLMAKAVEAGVGFGLYQRINYGVSVIWVGALAWQLFQQTHDQLFFKEEVKTDD</sequence>
<feature type="transmembrane region" description="Helical" evidence="1">
    <location>
        <begin position="7"/>
        <end position="30"/>
    </location>
</feature>
<feature type="transmembrane region" description="Helical" evidence="1">
    <location>
        <begin position="183"/>
        <end position="200"/>
    </location>
</feature>
<gene>
    <name evidence="2" type="ORF">HLB40_22700</name>
</gene>
<feature type="transmembrane region" description="Helical" evidence="1">
    <location>
        <begin position="50"/>
        <end position="72"/>
    </location>
</feature>
<accession>A0AAP9W059</accession>
<keyword evidence="1" id="KW-0472">Membrane</keyword>
<feature type="transmembrane region" description="Helical" evidence="1">
    <location>
        <begin position="151"/>
        <end position="171"/>
    </location>
</feature>
<keyword evidence="1" id="KW-0812">Transmembrane</keyword>
<feature type="transmembrane region" description="Helical" evidence="1">
    <location>
        <begin position="79"/>
        <end position="100"/>
    </location>
</feature>
<protein>
    <submittedName>
        <fullName evidence="2">DUF998 domain-containing protein</fullName>
    </submittedName>
</protein>
<proteinExistence type="predicted"/>
<reference evidence="2 3" key="1">
    <citation type="submission" date="2020-09" db="EMBL/GenBank/DDBJ databases">
        <title>The Genome Sequence of Pseudomonas chlororaphis strain Qlu-1 - A phenazine-derivative-producing strain.</title>
        <authorList>
            <person name="Li L."/>
            <person name="Liu K."/>
        </authorList>
    </citation>
    <scope>NUCLEOTIDE SEQUENCE [LARGE SCALE GENOMIC DNA]</scope>
    <source>
        <strain evidence="3">qlu-1</strain>
    </source>
</reference>
<dbReference type="EMBL" id="CP061079">
    <property type="protein sequence ID" value="QNR50975.1"/>
    <property type="molecule type" value="Genomic_DNA"/>
</dbReference>